<evidence type="ECO:0000256" key="1">
    <source>
        <dbReference type="SAM" id="Coils"/>
    </source>
</evidence>
<protein>
    <submittedName>
        <fullName evidence="3">Uncharacterized protein</fullName>
    </submittedName>
</protein>
<dbReference type="GO" id="GO:0017056">
    <property type="term" value="F:structural constituent of nuclear pore"/>
    <property type="evidence" value="ECO:0007669"/>
    <property type="project" value="TreeGrafter"/>
</dbReference>
<dbReference type="STRING" id="1450538.A0A2V5H7A3"/>
<dbReference type="PANTHER" id="PTHR18898:SF2">
    <property type="entry name" value="NUCLEOPROTEIN TPR"/>
    <property type="match status" value="1"/>
</dbReference>
<dbReference type="GO" id="GO:0005643">
    <property type="term" value="C:nuclear pore"/>
    <property type="evidence" value="ECO:0007669"/>
    <property type="project" value="TreeGrafter"/>
</dbReference>
<evidence type="ECO:0000313" key="4">
    <source>
        <dbReference type="Proteomes" id="UP000249829"/>
    </source>
</evidence>
<proteinExistence type="predicted"/>
<organism evidence="3 4">
    <name type="scientific">Aspergillus violaceofuscus (strain CBS 115571)</name>
    <dbReference type="NCBI Taxonomy" id="1450538"/>
    <lineage>
        <taxon>Eukaryota</taxon>
        <taxon>Fungi</taxon>
        <taxon>Dikarya</taxon>
        <taxon>Ascomycota</taxon>
        <taxon>Pezizomycotina</taxon>
        <taxon>Eurotiomycetes</taxon>
        <taxon>Eurotiomycetidae</taxon>
        <taxon>Eurotiales</taxon>
        <taxon>Aspergillaceae</taxon>
        <taxon>Aspergillus</taxon>
    </lineage>
</organism>
<evidence type="ECO:0000256" key="2">
    <source>
        <dbReference type="SAM" id="MobiDB-lite"/>
    </source>
</evidence>
<feature type="region of interest" description="Disordered" evidence="2">
    <location>
        <begin position="617"/>
        <end position="641"/>
    </location>
</feature>
<keyword evidence="4" id="KW-1185">Reference proteome</keyword>
<keyword evidence="1" id="KW-0175">Coiled coil</keyword>
<gene>
    <name evidence="3" type="ORF">BO99DRAFT_402619</name>
</gene>
<dbReference type="GO" id="GO:0006406">
    <property type="term" value="P:mRNA export from nucleus"/>
    <property type="evidence" value="ECO:0007669"/>
    <property type="project" value="TreeGrafter"/>
</dbReference>
<accession>A0A2V5H7A3</accession>
<feature type="compositionally biased region" description="Basic and acidic residues" evidence="2">
    <location>
        <begin position="617"/>
        <end position="635"/>
    </location>
</feature>
<dbReference type="Proteomes" id="UP000249829">
    <property type="component" value="Unassembled WGS sequence"/>
</dbReference>
<evidence type="ECO:0000313" key="3">
    <source>
        <dbReference type="EMBL" id="PYI19441.1"/>
    </source>
</evidence>
<dbReference type="PANTHER" id="PTHR18898">
    <property type="entry name" value="NUCLEOPROTEIN TPR-RELATED"/>
    <property type="match status" value="1"/>
</dbReference>
<dbReference type="Gene3D" id="1.10.287.1490">
    <property type="match status" value="1"/>
</dbReference>
<reference evidence="3 4" key="1">
    <citation type="submission" date="2018-02" db="EMBL/GenBank/DDBJ databases">
        <title>The genomes of Aspergillus section Nigri reveals drivers in fungal speciation.</title>
        <authorList>
            <consortium name="DOE Joint Genome Institute"/>
            <person name="Vesth T.C."/>
            <person name="Nybo J."/>
            <person name="Theobald S."/>
            <person name="Brandl J."/>
            <person name="Frisvad J.C."/>
            <person name="Nielsen K.F."/>
            <person name="Lyhne E.K."/>
            <person name="Kogle M.E."/>
            <person name="Kuo A."/>
            <person name="Riley R."/>
            <person name="Clum A."/>
            <person name="Nolan M."/>
            <person name="Lipzen A."/>
            <person name="Salamov A."/>
            <person name="Henrissat B."/>
            <person name="Wiebenga A."/>
            <person name="De vries R.P."/>
            <person name="Grigoriev I.V."/>
            <person name="Mortensen U.H."/>
            <person name="Andersen M.R."/>
            <person name="Baker S.E."/>
        </authorList>
    </citation>
    <scope>NUCLEOTIDE SEQUENCE [LARGE SCALE GENOMIC DNA]</scope>
    <source>
        <strain evidence="3 4">CBS 115571</strain>
    </source>
</reference>
<dbReference type="OMA" id="TQEAIEW"/>
<feature type="region of interest" description="Disordered" evidence="2">
    <location>
        <begin position="764"/>
        <end position="824"/>
    </location>
</feature>
<dbReference type="AlphaFoldDB" id="A0A2V5H7A3"/>
<sequence length="824" mass="91622">MAPAILNEPEVPITPLPVTKELNGATKPANGVDSLTTALTKSNGNGAVKAPANGHYNGKADGFSHELAVAKPICLFPTEEGSSDVLRVLDYNPEILNDAAAIEWIAGQLHKSNIVNSHQLHKLEVHHVETEHVQDAEYMQDILELKRTKHTSDESYIKLRTSMTKHLRKAQADSEGLMVTIAKLSDELSLAQRAEALAKADSKAAHALHQQLKAEIETVRHALTLAREQLIKLVKERDDAVLESDKAEGLLNIRDAAVARLEGEVERLVSQVDSLRVKLSDAIKARNAAALDELKTRQQLTREQDTCSTLRKRVAELEHKHEAKAEFIRGLEATIHELRAQLTHARTEVKEALEDKEGLKTRSRALEDQIRDAVEAASAANETLVVAKKQLDEAISTREHAEEQRTAAEIAWTRAELEKQDAQSKHRAIREQFMKLEADYAQEQREKATLKEKLSKAEQRAELACHFTQEAIEWGQALNLTNHELFEHYKKSYNEKVQAIELRFAEGRERADWQEQARLAQAKVRELTEAFFSVSKQKDRAQNVLNEFQKQYNQLKEGHLHEQLGSQNKIDHLQKERMRWETVRSKLNNEIDMAKIQLEQAEAAKIQAEVARQKAEAESAEEARQHEKELEEAKARNQRMASGWEEINRGNKTRIDELVQKTKEKDATIKGLEKDIADIQKVLSHGHSFGKIAIHDIFLGGHRVQDEKIYQTIGGHYGSVEKLPLVRCFPDEMDKKKKLAVVYTVKGEEIARTVEVGVNEGLTFPGSSTATATPAPAPATKSTPATPATATPTAPASTTATASPPAKATPAATPAAAAPTTPTA</sequence>
<dbReference type="EMBL" id="KZ825134">
    <property type="protein sequence ID" value="PYI19441.1"/>
    <property type="molecule type" value="Genomic_DNA"/>
</dbReference>
<feature type="coiled-coil region" evidence="1">
    <location>
        <begin position="258"/>
        <end position="460"/>
    </location>
</feature>
<name>A0A2V5H7A3_ASPV1</name>
<feature type="compositionally biased region" description="Low complexity" evidence="2">
    <location>
        <begin position="767"/>
        <end position="824"/>
    </location>
</feature>